<name>J4KM44_BEAB2</name>
<dbReference type="OrthoDB" id="4868425at2759"/>
<reference evidence="2 3" key="1">
    <citation type="journal article" date="2012" name="Sci. Rep.">
        <title>Genomic perspectives on the evolution of fungal entomopathogenicity in Beauveria bassiana.</title>
        <authorList>
            <person name="Xiao G."/>
            <person name="Ying S.H."/>
            <person name="Zheng P."/>
            <person name="Wang Z.L."/>
            <person name="Zhang S."/>
            <person name="Xie X.Q."/>
            <person name="Shang Y."/>
            <person name="St Leger R.J."/>
            <person name="Zhao G.P."/>
            <person name="Wang C."/>
            <person name="Feng M.G."/>
        </authorList>
    </citation>
    <scope>NUCLEOTIDE SEQUENCE [LARGE SCALE GENOMIC DNA]</scope>
    <source>
        <strain evidence="2 3">ARSEF 2860</strain>
    </source>
</reference>
<protein>
    <submittedName>
        <fullName evidence="2">Metalloprotease-like protein</fullName>
    </submittedName>
</protein>
<feature type="coiled-coil region" evidence="1">
    <location>
        <begin position="5"/>
        <end position="39"/>
    </location>
</feature>
<evidence type="ECO:0000256" key="1">
    <source>
        <dbReference type="SAM" id="Coils"/>
    </source>
</evidence>
<keyword evidence="2" id="KW-0645">Protease</keyword>
<accession>J4KM44</accession>
<evidence type="ECO:0000313" key="3">
    <source>
        <dbReference type="Proteomes" id="UP000002762"/>
    </source>
</evidence>
<dbReference type="AlphaFoldDB" id="J4KM44"/>
<dbReference type="GO" id="GO:0006508">
    <property type="term" value="P:proteolysis"/>
    <property type="evidence" value="ECO:0007669"/>
    <property type="project" value="UniProtKB-KW"/>
</dbReference>
<dbReference type="GeneID" id="19890715"/>
<dbReference type="STRING" id="655819.J4KM44"/>
<dbReference type="InParanoid" id="J4KM44"/>
<keyword evidence="1" id="KW-0175">Coiled coil</keyword>
<keyword evidence="2" id="KW-0482">Metalloprotease</keyword>
<gene>
    <name evidence="2" type="ORF">BBA_07703</name>
</gene>
<dbReference type="GO" id="GO:0008237">
    <property type="term" value="F:metallopeptidase activity"/>
    <property type="evidence" value="ECO:0007669"/>
    <property type="project" value="UniProtKB-KW"/>
</dbReference>
<sequence>MATDSEKLLQRIKGLEQEIAQARREKEQTQSLLRDTTLQEYLRGCQELVLSKVHLVTDGYLTTKAPLNNPTRKHCPTLLVPWDDFIPAQTDVFQQIDRIFPHDERLFESLHFLEVMGNRIDACRVRDEASLVSVQQNTIEVPVRIIMSKINDFDPQRYSLAVPEEKDIAFIIEYKAIHKLHTAHFDQGLQQMNILEEAVNKMTLPTAEPERVKHYAELLSAAAVTQTYHYMLEAGLEYGYLTNGDAIVFLNIDWTDPTVLRYHLARPAREVLVDQDATWSNAVCQVLAFTIMALQSSQHSNDERVAANKCNKWLVDFGHVLDQILKEEEEREKKAAHSGPTTSIA</sequence>
<keyword evidence="3" id="KW-1185">Reference proteome</keyword>
<dbReference type="RefSeq" id="XP_008601022.1">
    <property type="nucleotide sequence ID" value="XM_008602800.1"/>
</dbReference>
<dbReference type="EMBL" id="JH725176">
    <property type="protein sequence ID" value="EJP63309.1"/>
    <property type="molecule type" value="Genomic_DNA"/>
</dbReference>
<proteinExistence type="predicted"/>
<dbReference type="Proteomes" id="UP000002762">
    <property type="component" value="Unassembled WGS sequence"/>
</dbReference>
<keyword evidence="2" id="KW-0378">Hydrolase</keyword>
<dbReference type="HOGENOM" id="CLU_010672_0_3_1"/>
<organism evidence="2 3">
    <name type="scientific">Beauveria bassiana (strain ARSEF 2860)</name>
    <name type="common">White muscardine disease fungus</name>
    <name type="synonym">Tritirachium shiotae</name>
    <dbReference type="NCBI Taxonomy" id="655819"/>
    <lineage>
        <taxon>Eukaryota</taxon>
        <taxon>Fungi</taxon>
        <taxon>Dikarya</taxon>
        <taxon>Ascomycota</taxon>
        <taxon>Pezizomycotina</taxon>
        <taxon>Sordariomycetes</taxon>
        <taxon>Hypocreomycetidae</taxon>
        <taxon>Hypocreales</taxon>
        <taxon>Cordycipitaceae</taxon>
        <taxon>Beauveria</taxon>
    </lineage>
</organism>
<evidence type="ECO:0000313" key="2">
    <source>
        <dbReference type="EMBL" id="EJP63309.1"/>
    </source>
</evidence>